<evidence type="ECO:0000313" key="3">
    <source>
        <dbReference type="Proteomes" id="UP001499909"/>
    </source>
</evidence>
<evidence type="ECO:0000313" key="2">
    <source>
        <dbReference type="EMBL" id="GAA3929442.1"/>
    </source>
</evidence>
<comment type="caution">
    <text evidence="2">The sequence shown here is derived from an EMBL/GenBank/DDBJ whole genome shotgun (WGS) entry which is preliminary data.</text>
</comment>
<keyword evidence="3" id="KW-1185">Reference proteome</keyword>
<feature type="chain" id="PRO_5046534803" description="T9SS type A sorting domain-containing protein" evidence="1">
    <location>
        <begin position="23"/>
        <end position="477"/>
    </location>
</feature>
<keyword evidence="1" id="KW-0732">Signal</keyword>
<evidence type="ECO:0000256" key="1">
    <source>
        <dbReference type="SAM" id="SignalP"/>
    </source>
</evidence>
<organism evidence="2 3">
    <name type="scientific">Hymenobacter algoricola</name>
    <dbReference type="NCBI Taxonomy" id="486267"/>
    <lineage>
        <taxon>Bacteria</taxon>
        <taxon>Pseudomonadati</taxon>
        <taxon>Bacteroidota</taxon>
        <taxon>Cytophagia</taxon>
        <taxon>Cytophagales</taxon>
        <taxon>Hymenobacteraceae</taxon>
        <taxon>Hymenobacter</taxon>
    </lineage>
</organism>
<protein>
    <recommendedName>
        <fullName evidence="4">T9SS type A sorting domain-containing protein</fullName>
    </recommendedName>
</protein>
<dbReference type="EMBL" id="BAABDH010000021">
    <property type="protein sequence ID" value="GAA3929442.1"/>
    <property type="molecule type" value="Genomic_DNA"/>
</dbReference>
<name>A0ABP7MVB4_9BACT</name>
<gene>
    <name evidence="2" type="ORF">GCM10022406_13620</name>
</gene>
<dbReference type="InterPro" id="IPR011047">
    <property type="entry name" value="Quinoprotein_ADH-like_sf"/>
</dbReference>
<proteinExistence type="predicted"/>
<dbReference type="Proteomes" id="UP001499909">
    <property type="component" value="Unassembled WGS sequence"/>
</dbReference>
<accession>A0ABP7MVB4</accession>
<dbReference type="RefSeq" id="WP_345111882.1">
    <property type="nucleotide sequence ID" value="NZ_BAABDH010000021.1"/>
</dbReference>
<reference evidence="3" key="1">
    <citation type="journal article" date="2019" name="Int. J. Syst. Evol. Microbiol.">
        <title>The Global Catalogue of Microorganisms (GCM) 10K type strain sequencing project: providing services to taxonomists for standard genome sequencing and annotation.</title>
        <authorList>
            <consortium name="The Broad Institute Genomics Platform"/>
            <consortium name="The Broad Institute Genome Sequencing Center for Infectious Disease"/>
            <person name="Wu L."/>
            <person name="Ma J."/>
        </authorList>
    </citation>
    <scope>NUCLEOTIDE SEQUENCE [LARGE SCALE GENOMIC DNA]</scope>
    <source>
        <strain evidence="3">JCM 17214</strain>
    </source>
</reference>
<sequence length="477" mass="51329">MKHFLFFSLCWLAALSGPPATAQLRVQKIFGSTGNEAGGFLTPVRAGGYLVVGGQQKLPPLPINQKLYLVRTNAQGDTLWTRTQKLPGFTQLTVRAVCENTAGQVLVATDGGDPATARYAAMLVLLNPQGDTLWTRKVSGPTNDIYTSLLLGNDGNFVLTALLNTFPQWLKVNAAGQVVARTDIIYDASRIGFVSGLFKDNSGRGGYWLQNTSGGSPNERKALHLTEAGVVDQTKPLYGTANNSIRSVAPLPNQSGYLICENAKLTRYNAALDTVWTKYIHYTNGFVADIAVPELLQPLADGNVVMAGRFYYANGYRVYLGKVTPDGRVLRDTVLFRGSGSEFVRGLAVQPGTSNYVFSGEAQQGPIGGSDLFLGIHANWTVLSTRPGQVARAAFQAWPNPVSAARPELTLRSDQPLTGELRLCDMLGRTVRTWPVAPALAQPAGQRLALPGLPPGLYLLNGSGADGRRYSARIVCE</sequence>
<feature type="signal peptide" evidence="1">
    <location>
        <begin position="1"/>
        <end position="22"/>
    </location>
</feature>
<evidence type="ECO:0008006" key="4">
    <source>
        <dbReference type="Google" id="ProtNLM"/>
    </source>
</evidence>
<dbReference type="SUPFAM" id="SSF50998">
    <property type="entry name" value="Quinoprotein alcohol dehydrogenase-like"/>
    <property type="match status" value="1"/>
</dbReference>